<evidence type="ECO:0000313" key="3">
    <source>
        <dbReference type="Proteomes" id="UP001597389"/>
    </source>
</evidence>
<dbReference type="PANTHER" id="PTHR30273:SF2">
    <property type="entry name" value="PROTEIN FECR"/>
    <property type="match status" value="1"/>
</dbReference>
<dbReference type="InterPro" id="IPR006860">
    <property type="entry name" value="FecR"/>
</dbReference>
<dbReference type="InterPro" id="IPR012373">
    <property type="entry name" value="Ferrdict_sens_TM"/>
</dbReference>
<gene>
    <name evidence="2" type="ORF">ACFSW8_06625</name>
</gene>
<proteinExistence type="predicted"/>
<dbReference type="Gene3D" id="2.60.120.1440">
    <property type="match status" value="1"/>
</dbReference>
<sequence>MTEKERKELQAIVDKQLDDPPLQAEEIQRLESLLESDDCLDYYLKLMTVEGRMSDAVEGAEIVDAAVVPFESVDVKSREGWWTAAVAAAVAFFIGVSINMFDESQIAESEEIAESAGGRVKVVDGVAITSLFGVRWSGESADLINPEVIEIDSGLVELVYSIGTRVILEGPARYRVTGVNGGNLAYGKFVAQVPPGAEGFTVDYPMGKVVDLGTEFGVDLRQGGDLSIGVFEGEVELHPAGSDEVALIEKDHALLQRVKKPAELESIPFDRGGFVRLVPSREFAWEVHSAGREVLEFDVSHLVWTPGKYRALVKWMSGVYKVDIYNASLWCDGQMVAEDVHLGSSGFVGHTEQNIYDFEISDGVTRGGEWVLKVEMARVEKVPSGKSVAKGILYFEEGIAYAASEEDFCGRWRYAHNGSVWERCFLPGGGVALYRDGEEIFAASKSRWFVEDGVLRLSIPGVKLTEDHMLRDENTLIFVGNVYRNAHRVID</sequence>
<feature type="domain" description="FecR protein" evidence="1">
    <location>
        <begin position="183"/>
        <end position="236"/>
    </location>
</feature>
<dbReference type="PANTHER" id="PTHR30273">
    <property type="entry name" value="PERIPLASMIC SIGNAL SENSOR AND SIGMA FACTOR ACTIVATOR FECR-RELATED"/>
    <property type="match status" value="1"/>
</dbReference>
<comment type="caution">
    <text evidence="2">The sequence shown here is derived from an EMBL/GenBank/DDBJ whole genome shotgun (WGS) entry which is preliminary data.</text>
</comment>
<organism evidence="2 3">
    <name type="scientific">Rubritalea tangerina</name>
    <dbReference type="NCBI Taxonomy" id="430798"/>
    <lineage>
        <taxon>Bacteria</taxon>
        <taxon>Pseudomonadati</taxon>
        <taxon>Verrucomicrobiota</taxon>
        <taxon>Verrucomicrobiia</taxon>
        <taxon>Verrucomicrobiales</taxon>
        <taxon>Rubritaleaceae</taxon>
        <taxon>Rubritalea</taxon>
    </lineage>
</organism>
<dbReference type="RefSeq" id="WP_377177780.1">
    <property type="nucleotide sequence ID" value="NZ_JBHUJB010000028.1"/>
</dbReference>
<protein>
    <submittedName>
        <fullName evidence="2">FecR domain-containing protein</fullName>
    </submittedName>
</protein>
<evidence type="ECO:0000259" key="1">
    <source>
        <dbReference type="Pfam" id="PF04773"/>
    </source>
</evidence>
<dbReference type="Pfam" id="PF04773">
    <property type="entry name" value="FecR"/>
    <property type="match status" value="1"/>
</dbReference>
<accession>A0ABW4Z9A9</accession>
<reference evidence="3" key="1">
    <citation type="journal article" date="2019" name="Int. J. Syst. Evol. Microbiol.">
        <title>The Global Catalogue of Microorganisms (GCM) 10K type strain sequencing project: providing services to taxonomists for standard genome sequencing and annotation.</title>
        <authorList>
            <consortium name="The Broad Institute Genomics Platform"/>
            <consortium name="The Broad Institute Genome Sequencing Center for Infectious Disease"/>
            <person name="Wu L."/>
            <person name="Ma J."/>
        </authorList>
    </citation>
    <scope>NUCLEOTIDE SEQUENCE [LARGE SCALE GENOMIC DNA]</scope>
    <source>
        <strain evidence="3">CCUG 57942</strain>
    </source>
</reference>
<name>A0ABW4Z9A9_9BACT</name>
<dbReference type="Proteomes" id="UP001597389">
    <property type="component" value="Unassembled WGS sequence"/>
</dbReference>
<dbReference type="EMBL" id="JBHUJB010000028">
    <property type="protein sequence ID" value="MFD2158565.1"/>
    <property type="molecule type" value="Genomic_DNA"/>
</dbReference>
<evidence type="ECO:0000313" key="2">
    <source>
        <dbReference type="EMBL" id="MFD2158565.1"/>
    </source>
</evidence>
<keyword evidence="3" id="KW-1185">Reference proteome</keyword>